<organism evidence="3 4">
    <name type="scientific">Hibiscus sabdariffa</name>
    <name type="common">roselle</name>
    <dbReference type="NCBI Taxonomy" id="183260"/>
    <lineage>
        <taxon>Eukaryota</taxon>
        <taxon>Viridiplantae</taxon>
        <taxon>Streptophyta</taxon>
        <taxon>Embryophyta</taxon>
        <taxon>Tracheophyta</taxon>
        <taxon>Spermatophyta</taxon>
        <taxon>Magnoliopsida</taxon>
        <taxon>eudicotyledons</taxon>
        <taxon>Gunneridae</taxon>
        <taxon>Pentapetalae</taxon>
        <taxon>rosids</taxon>
        <taxon>malvids</taxon>
        <taxon>Malvales</taxon>
        <taxon>Malvaceae</taxon>
        <taxon>Malvoideae</taxon>
        <taxon>Hibiscus</taxon>
    </lineage>
</organism>
<reference evidence="3 4" key="1">
    <citation type="journal article" date="2024" name="G3 (Bethesda)">
        <title>Genome assembly of Hibiscus sabdariffa L. provides insights into metabolisms of medicinal natural products.</title>
        <authorList>
            <person name="Kim T."/>
        </authorList>
    </citation>
    <scope>NUCLEOTIDE SEQUENCE [LARGE SCALE GENOMIC DNA]</scope>
    <source>
        <strain evidence="3">TK-2024</strain>
        <tissue evidence="3">Old leaves</tissue>
    </source>
</reference>
<dbReference type="PANTHER" id="PTHR47186">
    <property type="entry name" value="LEUCINE-RICH REPEAT-CONTAINING PROTEIN 57"/>
    <property type="match status" value="1"/>
</dbReference>
<dbReference type="EMBL" id="JBBPBN010000035">
    <property type="protein sequence ID" value="KAK9002094.1"/>
    <property type="molecule type" value="Genomic_DNA"/>
</dbReference>
<gene>
    <name evidence="3" type="ORF">V6N11_024782</name>
</gene>
<protein>
    <recommendedName>
        <fullName evidence="2">Disease resistance R13L4/SHOC-2-like LRR domain-containing protein</fullName>
    </recommendedName>
</protein>
<dbReference type="SUPFAM" id="SSF52058">
    <property type="entry name" value="L domain-like"/>
    <property type="match status" value="1"/>
</dbReference>
<dbReference type="InterPro" id="IPR055414">
    <property type="entry name" value="LRR_R13L4/SHOC2-like"/>
</dbReference>
<comment type="caution">
    <text evidence="3">The sequence shown here is derived from an EMBL/GenBank/DDBJ whole genome shotgun (WGS) entry which is preliminary data.</text>
</comment>
<name>A0ABR2QNG4_9ROSI</name>
<dbReference type="Gene3D" id="3.80.10.10">
    <property type="entry name" value="Ribonuclease Inhibitor"/>
    <property type="match status" value="1"/>
</dbReference>
<keyword evidence="4" id="KW-1185">Reference proteome</keyword>
<dbReference type="Proteomes" id="UP001396334">
    <property type="component" value="Unassembled WGS sequence"/>
</dbReference>
<evidence type="ECO:0000259" key="2">
    <source>
        <dbReference type="Pfam" id="PF23598"/>
    </source>
</evidence>
<dbReference type="PANTHER" id="PTHR47186:SF42">
    <property type="entry name" value="DISEASE RESISTANCE RPP13-LIKE PROTEIN 1"/>
    <property type="match status" value="1"/>
</dbReference>
<accession>A0ABR2QNG4</accession>
<proteinExistence type="predicted"/>
<evidence type="ECO:0000313" key="4">
    <source>
        <dbReference type="Proteomes" id="UP001396334"/>
    </source>
</evidence>
<evidence type="ECO:0000256" key="1">
    <source>
        <dbReference type="ARBA" id="ARBA00022737"/>
    </source>
</evidence>
<dbReference type="Pfam" id="PF23598">
    <property type="entry name" value="LRR_14"/>
    <property type="match status" value="1"/>
</dbReference>
<sequence>MLKFANCPHLTHLTEDMRGLTKLKYLDIKEMLIEELPYSIDHLENLSYLDVSGTDIQCLHDRICSLYKLQILKLQNVLDEKLEVLDIKNFIELVILKSTKVKSIDVEFYDDGVVSFKSLKTLQFEDMENWEAWLPFKVGEGFLSLVKLYVSMSENGWDLPMPHTVELIIEAFDKILMTWSNKSIMSSPEIAVKISTT</sequence>
<dbReference type="InterPro" id="IPR032675">
    <property type="entry name" value="LRR_dom_sf"/>
</dbReference>
<keyword evidence="1" id="KW-0677">Repeat</keyword>
<evidence type="ECO:0000313" key="3">
    <source>
        <dbReference type="EMBL" id="KAK9002094.1"/>
    </source>
</evidence>
<feature type="domain" description="Disease resistance R13L4/SHOC-2-like LRR" evidence="2">
    <location>
        <begin position="2"/>
        <end position="131"/>
    </location>
</feature>